<dbReference type="Pfam" id="PF02627">
    <property type="entry name" value="CMD"/>
    <property type="match status" value="1"/>
</dbReference>
<dbReference type="GO" id="GO:0051920">
    <property type="term" value="F:peroxiredoxin activity"/>
    <property type="evidence" value="ECO:0007669"/>
    <property type="project" value="InterPro"/>
</dbReference>
<dbReference type="Proteomes" id="UP000193484">
    <property type="component" value="Unassembled WGS sequence"/>
</dbReference>
<feature type="region of interest" description="Disordered" evidence="1">
    <location>
        <begin position="171"/>
        <end position="194"/>
    </location>
</feature>
<dbReference type="InterPro" id="IPR029032">
    <property type="entry name" value="AhpD-like"/>
</dbReference>
<name>A0A1X1RII6_MYCFA</name>
<evidence type="ECO:0000313" key="4">
    <source>
        <dbReference type="Proteomes" id="UP000193484"/>
    </source>
</evidence>
<feature type="domain" description="Carboxymuconolactone decarboxylase-like" evidence="2">
    <location>
        <begin position="44"/>
        <end position="112"/>
    </location>
</feature>
<accession>A0A1X1RII6</accession>
<proteinExistence type="predicted"/>
<dbReference type="OrthoDB" id="4704294at2"/>
<reference evidence="3 4" key="1">
    <citation type="submission" date="2016-01" db="EMBL/GenBank/DDBJ databases">
        <title>The new phylogeny of the genus Mycobacterium.</title>
        <authorList>
            <person name="Tarcisio F."/>
            <person name="Conor M."/>
            <person name="Antonella G."/>
            <person name="Elisabetta G."/>
            <person name="Giulia F.S."/>
            <person name="Sara T."/>
            <person name="Anna F."/>
            <person name="Clotilde B."/>
            <person name="Roberto B."/>
            <person name="Veronica D.S."/>
            <person name="Fabio R."/>
            <person name="Monica P."/>
            <person name="Olivier J."/>
            <person name="Enrico T."/>
            <person name="Nicola S."/>
        </authorList>
    </citation>
    <scope>NUCLEOTIDE SEQUENCE [LARGE SCALE GENOMIC DNA]</scope>
    <source>
        <strain evidence="3 4">DSM 44179</strain>
    </source>
</reference>
<evidence type="ECO:0000256" key="1">
    <source>
        <dbReference type="SAM" id="MobiDB-lite"/>
    </source>
</evidence>
<sequence length="194" mass="21406">MLLPPLPAAQWGEEVDSALRGMLPRARRNPEAAGNGLATMVHHPDLTKAFLALNVHLLFNSPLPARLREVAILRVAQHCRAPYEWHHHVTMGKMVGLTDADIAGIQAGSAPDPVDQLIVDAVDELEDTARLSESTWTALGEHLDDRQRMDLIFTTGTYRTLATAFNTFGVQLDSPADPQQSTPQQPTPEHREDR</sequence>
<dbReference type="SUPFAM" id="SSF69118">
    <property type="entry name" value="AhpD-like"/>
    <property type="match status" value="1"/>
</dbReference>
<gene>
    <name evidence="3" type="ORF">AWC04_04220</name>
</gene>
<protein>
    <submittedName>
        <fullName evidence="3">Carboxymuconolactone decarboxylase</fullName>
    </submittedName>
</protein>
<evidence type="ECO:0000259" key="2">
    <source>
        <dbReference type="Pfam" id="PF02627"/>
    </source>
</evidence>
<comment type="caution">
    <text evidence="3">The sequence shown here is derived from an EMBL/GenBank/DDBJ whole genome shotgun (WGS) entry which is preliminary data.</text>
</comment>
<dbReference type="InterPro" id="IPR003779">
    <property type="entry name" value="CMD-like"/>
</dbReference>
<evidence type="ECO:0000313" key="3">
    <source>
        <dbReference type="EMBL" id="ORV06884.1"/>
    </source>
</evidence>
<dbReference type="STRING" id="1793.AWC04_04220"/>
<dbReference type="PANTHER" id="PTHR34846">
    <property type="entry name" value="4-CARBOXYMUCONOLACTONE DECARBOXYLASE FAMILY PROTEIN (AFU_ORTHOLOGUE AFUA_6G11590)"/>
    <property type="match status" value="1"/>
</dbReference>
<keyword evidence="4" id="KW-1185">Reference proteome</keyword>
<organism evidence="3 4">
    <name type="scientific">Mycolicibacterium fallax</name>
    <name type="common">Mycobacterium fallax</name>
    <dbReference type="NCBI Taxonomy" id="1793"/>
    <lineage>
        <taxon>Bacteria</taxon>
        <taxon>Bacillati</taxon>
        <taxon>Actinomycetota</taxon>
        <taxon>Actinomycetes</taxon>
        <taxon>Mycobacteriales</taxon>
        <taxon>Mycobacteriaceae</taxon>
        <taxon>Mycolicibacterium</taxon>
    </lineage>
</organism>
<dbReference type="RefSeq" id="WP_085093849.1">
    <property type="nucleotide sequence ID" value="NZ_AP022603.1"/>
</dbReference>
<dbReference type="EMBL" id="LQOJ01000020">
    <property type="protein sequence ID" value="ORV06884.1"/>
    <property type="molecule type" value="Genomic_DNA"/>
</dbReference>
<dbReference type="AlphaFoldDB" id="A0A1X1RII6"/>
<dbReference type="PANTHER" id="PTHR34846:SF11">
    <property type="entry name" value="4-CARBOXYMUCONOLACTONE DECARBOXYLASE FAMILY PROTEIN (AFU_ORTHOLOGUE AFUA_6G11590)"/>
    <property type="match status" value="1"/>
</dbReference>
<feature type="compositionally biased region" description="Low complexity" evidence="1">
    <location>
        <begin position="173"/>
        <end position="184"/>
    </location>
</feature>
<dbReference type="Gene3D" id="1.20.1290.10">
    <property type="entry name" value="AhpD-like"/>
    <property type="match status" value="1"/>
</dbReference>